<name>A0ABU5ZQN5_9BACL</name>
<dbReference type="PANTHER" id="PTHR39157">
    <property type="entry name" value="INTEGRAL MEMBRANE PROTEIN-RELATED"/>
    <property type="match status" value="1"/>
</dbReference>
<evidence type="ECO:0000256" key="4">
    <source>
        <dbReference type="ARBA" id="ARBA00023136"/>
    </source>
</evidence>
<organism evidence="6 7">
    <name type="scientific">Ferviditalea candida</name>
    <dbReference type="NCBI Taxonomy" id="3108399"/>
    <lineage>
        <taxon>Bacteria</taxon>
        <taxon>Bacillati</taxon>
        <taxon>Bacillota</taxon>
        <taxon>Bacilli</taxon>
        <taxon>Bacillales</taxon>
        <taxon>Paenibacillaceae</taxon>
        <taxon>Ferviditalea</taxon>
    </lineage>
</organism>
<comment type="subcellular location">
    <subcellularLocation>
        <location evidence="1">Membrane</location>
        <topology evidence="1">Multi-pass membrane protein</topology>
    </subcellularLocation>
</comment>
<gene>
    <name evidence="6" type="ORF">VF724_19075</name>
</gene>
<keyword evidence="7" id="KW-1185">Reference proteome</keyword>
<feature type="transmembrane region" description="Helical" evidence="5">
    <location>
        <begin position="89"/>
        <end position="115"/>
    </location>
</feature>
<comment type="caution">
    <text evidence="6">The sequence shown here is derived from an EMBL/GenBank/DDBJ whole genome shotgun (WGS) entry which is preliminary data.</text>
</comment>
<dbReference type="Pfam" id="PF07681">
    <property type="entry name" value="DoxX"/>
    <property type="match status" value="1"/>
</dbReference>
<evidence type="ECO:0000256" key="2">
    <source>
        <dbReference type="ARBA" id="ARBA00022692"/>
    </source>
</evidence>
<dbReference type="InterPro" id="IPR032808">
    <property type="entry name" value="DoxX"/>
</dbReference>
<dbReference type="Proteomes" id="UP001310386">
    <property type="component" value="Unassembled WGS sequence"/>
</dbReference>
<feature type="transmembrane region" description="Helical" evidence="5">
    <location>
        <begin position="127"/>
        <end position="151"/>
    </location>
</feature>
<protein>
    <submittedName>
        <fullName evidence="6">DoxX family protein</fullName>
    </submittedName>
</protein>
<evidence type="ECO:0000256" key="3">
    <source>
        <dbReference type="ARBA" id="ARBA00022989"/>
    </source>
</evidence>
<sequence length="173" mass="19333">MFIDFLRNHRFASFLLTVVRIYLGWEWMKSGWEKISGNAPFDAYGFLVAAAKKSTGDHPAVQPWWADFLNAVAIPNAGLFSFLVQWGEFLVGLGLVLGCFTTLAALMGVMMNFAFVLSGTTSTNAQMLLLGIFIVVAGFNAAKLGLDYWVIPLLRNLTRHDWNEQIGGYRFKI</sequence>
<reference evidence="6" key="1">
    <citation type="submission" date="2023-12" db="EMBL/GenBank/DDBJ databases">
        <title>Fervidustalea candida gen. nov., sp. nov., a novel member of the family Paenibacillaceae isolated from a geothermal area.</title>
        <authorList>
            <person name="Li W.-J."/>
            <person name="Jiao J.-Y."/>
            <person name="Chen Y."/>
        </authorList>
    </citation>
    <scope>NUCLEOTIDE SEQUENCE</scope>
    <source>
        <strain evidence="6">SYSU GA230002</strain>
    </source>
</reference>
<evidence type="ECO:0000256" key="5">
    <source>
        <dbReference type="SAM" id="Phobius"/>
    </source>
</evidence>
<accession>A0ABU5ZQN5</accession>
<keyword evidence="3 5" id="KW-1133">Transmembrane helix</keyword>
<keyword evidence="2 5" id="KW-0812">Transmembrane</keyword>
<keyword evidence="4 5" id="KW-0472">Membrane</keyword>
<evidence type="ECO:0000256" key="1">
    <source>
        <dbReference type="ARBA" id="ARBA00004141"/>
    </source>
</evidence>
<evidence type="ECO:0000313" key="7">
    <source>
        <dbReference type="Proteomes" id="UP001310386"/>
    </source>
</evidence>
<evidence type="ECO:0000313" key="6">
    <source>
        <dbReference type="EMBL" id="MEB3103740.1"/>
    </source>
</evidence>
<proteinExistence type="predicted"/>
<dbReference type="PANTHER" id="PTHR39157:SF1">
    <property type="entry name" value="DOXX FAMILY PROTEIN"/>
    <property type="match status" value="1"/>
</dbReference>
<dbReference type="EMBL" id="JAYJLD010000048">
    <property type="protein sequence ID" value="MEB3103740.1"/>
    <property type="molecule type" value="Genomic_DNA"/>
</dbReference>